<comment type="similarity">
    <text evidence="1">Belongs to the isochorismatase family.</text>
</comment>
<evidence type="ECO:0000256" key="1">
    <source>
        <dbReference type="ARBA" id="ARBA00006336"/>
    </source>
</evidence>
<evidence type="ECO:0000256" key="2">
    <source>
        <dbReference type="ARBA" id="ARBA00022801"/>
    </source>
</evidence>
<protein>
    <recommendedName>
        <fullName evidence="3">Isochorismatase-like domain-containing protein</fullName>
    </recommendedName>
</protein>
<organism evidence="4 5">
    <name type="scientific">Phialocephala subalpina</name>
    <dbReference type="NCBI Taxonomy" id="576137"/>
    <lineage>
        <taxon>Eukaryota</taxon>
        <taxon>Fungi</taxon>
        <taxon>Dikarya</taxon>
        <taxon>Ascomycota</taxon>
        <taxon>Pezizomycotina</taxon>
        <taxon>Leotiomycetes</taxon>
        <taxon>Helotiales</taxon>
        <taxon>Mollisiaceae</taxon>
        <taxon>Phialocephala</taxon>
        <taxon>Phialocephala fortinii species complex</taxon>
    </lineage>
</organism>
<dbReference type="PANTHER" id="PTHR43540">
    <property type="entry name" value="PEROXYUREIDOACRYLATE/UREIDOACRYLATE AMIDOHYDROLASE-RELATED"/>
    <property type="match status" value="1"/>
</dbReference>
<dbReference type="GO" id="GO:0016787">
    <property type="term" value="F:hydrolase activity"/>
    <property type="evidence" value="ECO:0007669"/>
    <property type="project" value="UniProtKB-KW"/>
</dbReference>
<keyword evidence="2" id="KW-0378">Hydrolase</keyword>
<dbReference type="EMBL" id="FJOG01000068">
    <property type="protein sequence ID" value="CZR69310.1"/>
    <property type="molecule type" value="Genomic_DNA"/>
</dbReference>
<dbReference type="PANTHER" id="PTHR43540:SF1">
    <property type="entry name" value="ISOCHORISMATASE HYDROLASE"/>
    <property type="match status" value="1"/>
</dbReference>
<evidence type="ECO:0000313" key="4">
    <source>
        <dbReference type="EMBL" id="CZR69310.1"/>
    </source>
</evidence>
<reference evidence="4 5" key="1">
    <citation type="submission" date="2016-03" db="EMBL/GenBank/DDBJ databases">
        <authorList>
            <person name="Ploux O."/>
        </authorList>
    </citation>
    <scope>NUCLEOTIDE SEQUENCE [LARGE SCALE GENOMIC DNA]</scope>
    <source>
        <strain evidence="4 5">UAMH 11012</strain>
    </source>
</reference>
<feature type="domain" description="Isochorismatase-like" evidence="3">
    <location>
        <begin position="86"/>
        <end position="173"/>
    </location>
</feature>
<dbReference type="Gene3D" id="3.40.50.850">
    <property type="entry name" value="Isochorismatase-like"/>
    <property type="match status" value="1"/>
</dbReference>
<dbReference type="Pfam" id="PF00857">
    <property type="entry name" value="Isochorismatase"/>
    <property type="match status" value="1"/>
</dbReference>
<dbReference type="InterPro" id="IPR036380">
    <property type="entry name" value="Isochorismatase-like_sf"/>
</dbReference>
<gene>
    <name evidence="4" type="ORF">PAC_19210</name>
</gene>
<dbReference type="InterPro" id="IPR050272">
    <property type="entry name" value="Isochorismatase-like_hydrls"/>
</dbReference>
<proteinExistence type="inferred from homology"/>
<sequence length="257" mass="27889">MDHSHTALIIVDNQIGALDSPFWSPARSNPAYLSNLTTLLSAFRSIPSGAQAPHSNPPIHSVLKSFKNHSLVLSLSAPNQITDPHVPVLHIYHASTNPLSPLHPSSPGIAFHSNTLPLPNEAVFSKTKNSAFCGTSELERWLRGHEIWKIYFVGLSVDLCLGSTIRHASDLGIADHEVDERVLVGNEKGEGTRERENVSKGDIVLVEDATAAWAKYNGEYDAELVHGVHVGSLKGEFARVVKTEDVLVEMGLTGKSN</sequence>
<name>A0A1L7XWD9_9HELO</name>
<dbReference type="AlphaFoldDB" id="A0A1L7XWD9"/>
<evidence type="ECO:0000259" key="3">
    <source>
        <dbReference type="Pfam" id="PF00857"/>
    </source>
</evidence>
<accession>A0A1L7XWD9</accession>
<keyword evidence="5" id="KW-1185">Reference proteome</keyword>
<dbReference type="InterPro" id="IPR000868">
    <property type="entry name" value="Isochorismatase-like_dom"/>
</dbReference>
<dbReference type="Proteomes" id="UP000184330">
    <property type="component" value="Unassembled WGS sequence"/>
</dbReference>
<dbReference type="STRING" id="576137.A0A1L7XWD9"/>
<dbReference type="SUPFAM" id="SSF52499">
    <property type="entry name" value="Isochorismatase-like hydrolases"/>
    <property type="match status" value="1"/>
</dbReference>
<dbReference type="OrthoDB" id="245563at2759"/>
<evidence type="ECO:0000313" key="5">
    <source>
        <dbReference type="Proteomes" id="UP000184330"/>
    </source>
</evidence>